<dbReference type="SMR" id="A0A2J8LH49"/>
<dbReference type="Gene3D" id="1.20.1270.60">
    <property type="entry name" value="Arfaptin homology (AH) domain/BAR domain"/>
    <property type="match status" value="1"/>
</dbReference>
<feature type="domain" description="F-BAR" evidence="4">
    <location>
        <begin position="10"/>
        <end position="142"/>
    </location>
</feature>
<dbReference type="PANTHER" id="PTHR23065:SF18">
    <property type="entry name" value="PROTEIN KINASE C AND CASEIN KINASE SUBSTRATE IN NEURONS PROTEIN 3"/>
    <property type="match status" value="1"/>
</dbReference>
<dbReference type="FunFam" id="1.20.1270.60:FF:000009">
    <property type="entry name" value="Protein kinase C and casein kinase substrate in neurons 2"/>
    <property type="match status" value="1"/>
</dbReference>
<dbReference type="PROSITE" id="PS51741">
    <property type="entry name" value="F_BAR"/>
    <property type="match status" value="1"/>
</dbReference>
<dbReference type="Pfam" id="PF00611">
    <property type="entry name" value="FCH"/>
    <property type="match status" value="1"/>
</dbReference>
<accession>A0A2J8LH49</accession>
<dbReference type="InterPro" id="IPR027267">
    <property type="entry name" value="AH/BAR_dom_sf"/>
</dbReference>
<evidence type="ECO:0000256" key="2">
    <source>
        <dbReference type="ARBA" id="ARBA00023054"/>
    </source>
</evidence>
<feature type="non-terminal residue" evidence="5">
    <location>
        <position position="142"/>
    </location>
</feature>
<proteinExistence type="predicted"/>
<dbReference type="AlphaFoldDB" id="A0A2J8LH49"/>
<evidence type="ECO:0000313" key="5">
    <source>
        <dbReference type="EMBL" id="PNI46589.1"/>
    </source>
</evidence>
<evidence type="ECO:0000259" key="4">
    <source>
        <dbReference type="PROSITE" id="PS51741"/>
    </source>
</evidence>
<gene>
    <name evidence="5" type="ORF">CK820_G0028903</name>
</gene>
<dbReference type="InterPro" id="IPR031160">
    <property type="entry name" value="F_BAR_dom"/>
</dbReference>
<dbReference type="PANTHER" id="PTHR23065">
    <property type="entry name" value="PROLINE-SERINE-THREONINE PHOSPHATASE INTERACTING PROTEIN 1"/>
    <property type="match status" value="1"/>
</dbReference>
<comment type="caution">
    <text evidence="5">The sequence shown here is derived from an EMBL/GenBank/DDBJ whole genome shotgun (WGS) entry which is preliminary data.</text>
</comment>
<sequence>MAPEEDAGGEALGGSFWEAGNYRRTVQRVEDGHRLCGDLVSCFQERARIEKAYAQQLADWARKWRGTVEKGPQYGTLEKAWHAFFTAAERLSALHLEVREKLQGQDSERVRAWQRGAFHRPVLGGFRESRAAEDGFRKAQKP</sequence>
<organism evidence="5 6">
    <name type="scientific">Pan troglodytes</name>
    <name type="common">Chimpanzee</name>
    <dbReference type="NCBI Taxonomy" id="9598"/>
    <lineage>
        <taxon>Eukaryota</taxon>
        <taxon>Metazoa</taxon>
        <taxon>Chordata</taxon>
        <taxon>Craniata</taxon>
        <taxon>Vertebrata</taxon>
        <taxon>Euteleostomi</taxon>
        <taxon>Mammalia</taxon>
        <taxon>Eutheria</taxon>
        <taxon>Euarchontoglires</taxon>
        <taxon>Primates</taxon>
        <taxon>Haplorrhini</taxon>
        <taxon>Catarrhini</taxon>
        <taxon>Hominidae</taxon>
        <taxon>Pan</taxon>
    </lineage>
</organism>
<dbReference type="InterPro" id="IPR001060">
    <property type="entry name" value="FCH_dom"/>
</dbReference>
<evidence type="ECO:0000256" key="3">
    <source>
        <dbReference type="PROSITE-ProRule" id="PRU01077"/>
    </source>
</evidence>
<evidence type="ECO:0000313" key="6">
    <source>
        <dbReference type="Proteomes" id="UP000236370"/>
    </source>
</evidence>
<evidence type="ECO:0000256" key="1">
    <source>
        <dbReference type="ARBA" id="ARBA00004184"/>
    </source>
</evidence>
<name>A0A2J8LH49_PANTR</name>
<dbReference type="SMART" id="SM00055">
    <property type="entry name" value="FCH"/>
    <property type="match status" value="1"/>
</dbReference>
<protein>
    <submittedName>
        <fullName evidence="5">PACSIN3 isoform 9</fullName>
    </submittedName>
</protein>
<keyword evidence="2 3" id="KW-0175">Coiled coil</keyword>
<dbReference type="GO" id="GO:0012505">
    <property type="term" value="C:endomembrane system"/>
    <property type="evidence" value="ECO:0007669"/>
    <property type="project" value="UniProtKB-SubCell"/>
</dbReference>
<dbReference type="Proteomes" id="UP000236370">
    <property type="component" value="Unassembled WGS sequence"/>
</dbReference>
<comment type="subcellular location">
    <subcellularLocation>
        <location evidence="1">Endomembrane system</location>
        <topology evidence="1">Peripheral membrane protein</topology>
    </subcellularLocation>
</comment>
<reference evidence="5 6" key="1">
    <citation type="submission" date="2017-12" db="EMBL/GenBank/DDBJ databases">
        <title>High-resolution comparative analysis of great ape genomes.</title>
        <authorList>
            <person name="Pollen A."/>
            <person name="Hastie A."/>
            <person name="Hormozdiari F."/>
            <person name="Dougherty M."/>
            <person name="Liu R."/>
            <person name="Chaisson M."/>
            <person name="Hoppe E."/>
            <person name="Hill C."/>
            <person name="Pang A."/>
            <person name="Hillier L."/>
            <person name="Baker C."/>
            <person name="Armstrong J."/>
            <person name="Shendure J."/>
            <person name="Paten B."/>
            <person name="Wilson R."/>
            <person name="Chao H."/>
            <person name="Schneider V."/>
            <person name="Ventura M."/>
            <person name="Kronenberg Z."/>
            <person name="Murali S."/>
            <person name="Gordon D."/>
            <person name="Cantsilieris S."/>
            <person name="Munson K."/>
            <person name="Nelson B."/>
            <person name="Raja A."/>
            <person name="Underwood J."/>
            <person name="Diekhans M."/>
            <person name="Fiddes I."/>
            <person name="Haussler D."/>
            <person name="Eichler E."/>
        </authorList>
    </citation>
    <scope>NUCLEOTIDE SEQUENCE [LARGE SCALE GENOMIC DNA]</scope>
    <source>
        <strain evidence="5">Yerkes chimp pedigree #C0471</strain>
    </source>
</reference>
<dbReference type="SUPFAM" id="SSF103657">
    <property type="entry name" value="BAR/IMD domain-like"/>
    <property type="match status" value="1"/>
</dbReference>
<dbReference type="EMBL" id="NBAG03000291">
    <property type="protein sequence ID" value="PNI46589.1"/>
    <property type="molecule type" value="Genomic_DNA"/>
</dbReference>